<name>A0A1H3VLV4_9BACT</name>
<dbReference type="STRING" id="37625.SAMN05660420_00117"/>
<proteinExistence type="predicted"/>
<dbReference type="AlphaFoldDB" id="A0A1H3VLV4"/>
<keyword evidence="1" id="KW-0472">Membrane</keyword>
<protein>
    <submittedName>
        <fullName evidence="2">Transporter family-2 protein</fullName>
    </submittedName>
</protein>
<dbReference type="Proteomes" id="UP000199409">
    <property type="component" value="Unassembled WGS sequence"/>
</dbReference>
<organism evidence="2 3">
    <name type="scientific">Desulfuromusa kysingii</name>
    <dbReference type="NCBI Taxonomy" id="37625"/>
    <lineage>
        <taxon>Bacteria</taxon>
        <taxon>Pseudomonadati</taxon>
        <taxon>Thermodesulfobacteriota</taxon>
        <taxon>Desulfuromonadia</taxon>
        <taxon>Desulfuromonadales</taxon>
        <taxon>Geopsychrobacteraceae</taxon>
        <taxon>Desulfuromusa</taxon>
    </lineage>
</organism>
<dbReference type="PANTHER" id="PTHR34821">
    <property type="entry name" value="INNER MEMBRANE PROTEIN YDCZ"/>
    <property type="match status" value="1"/>
</dbReference>
<dbReference type="Pfam" id="PF04657">
    <property type="entry name" value="DMT_YdcZ"/>
    <property type="match status" value="1"/>
</dbReference>
<feature type="transmembrane region" description="Helical" evidence="1">
    <location>
        <begin position="94"/>
        <end position="114"/>
    </location>
</feature>
<accession>A0A1H3VLV4</accession>
<feature type="transmembrane region" description="Helical" evidence="1">
    <location>
        <begin position="66"/>
        <end position="88"/>
    </location>
</feature>
<keyword evidence="3" id="KW-1185">Reference proteome</keyword>
<dbReference type="RefSeq" id="WP_092343996.1">
    <property type="nucleotide sequence ID" value="NZ_FNQN01000001.1"/>
</dbReference>
<feature type="transmembrane region" description="Helical" evidence="1">
    <location>
        <begin position="34"/>
        <end position="54"/>
    </location>
</feature>
<sequence length="145" mass="15412">MPTIILMLLMVVGGVAVAVQPSINARLAEKTGFLQAATISFAVGTLILLLVSLSSGQGSFRRIPEAAWWQLSGGLFGAFFVTMTIVGVPRIGTTAVLALTIVSQLSAGLVMDHYGLFGMRGIPIDFKRMVGVVFLLVGVFLICRR</sequence>
<dbReference type="GO" id="GO:0005886">
    <property type="term" value="C:plasma membrane"/>
    <property type="evidence" value="ECO:0007669"/>
    <property type="project" value="TreeGrafter"/>
</dbReference>
<dbReference type="InterPro" id="IPR006750">
    <property type="entry name" value="YdcZ"/>
</dbReference>
<feature type="transmembrane region" description="Helical" evidence="1">
    <location>
        <begin position="126"/>
        <end position="142"/>
    </location>
</feature>
<evidence type="ECO:0000313" key="2">
    <source>
        <dbReference type="EMBL" id="SDZ75082.1"/>
    </source>
</evidence>
<gene>
    <name evidence="2" type="ORF">SAMN05660420_00117</name>
</gene>
<dbReference type="EMBL" id="FNQN01000001">
    <property type="protein sequence ID" value="SDZ75082.1"/>
    <property type="molecule type" value="Genomic_DNA"/>
</dbReference>
<keyword evidence="1" id="KW-1133">Transmembrane helix</keyword>
<keyword evidence="1" id="KW-0812">Transmembrane</keyword>
<evidence type="ECO:0000313" key="3">
    <source>
        <dbReference type="Proteomes" id="UP000199409"/>
    </source>
</evidence>
<evidence type="ECO:0000256" key="1">
    <source>
        <dbReference type="SAM" id="Phobius"/>
    </source>
</evidence>
<reference evidence="2 3" key="1">
    <citation type="submission" date="2016-10" db="EMBL/GenBank/DDBJ databases">
        <authorList>
            <person name="de Groot N.N."/>
        </authorList>
    </citation>
    <scope>NUCLEOTIDE SEQUENCE [LARGE SCALE GENOMIC DNA]</scope>
    <source>
        <strain evidence="2 3">DSM 7343</strain>
    </source>
</reference>
<dbReference type="OrthoDB" id="9097160at2"/>
<dbReference type="PANTHER" id="PTHR34821:SF2">
    <property type="entry name" value="INNER MEMBRANE PROTEIN YDCZ"/>
    <property type="match status" value="1"/>
</dbReference>